<protein>
    <submittedName>
        <fullName evidence="4">NAD(P)-binding protein</fullName>
    </submittedName>
</protein>
<dbReference type="PANTHER" id="PTHR43747">
    <property type="entry name" value="FAD-BINDING PROTEIN"/>
    <property type="match status" value="1"/>
</dbReference>
<dbReference type="SUPFAM" id="SSF51905">
    <property type="entry name" value="FAD/NAD(P)-binding domain"/>
    <property type="match status" value="1"/>
</dbReference>
<evidence type="ECO:0000313" key="5">
    <source>
        <dbReference type="Proteomes" id="UP000677804"/>
    </source>
</evidence>
<accession>A0ABX8DAN5</accession>
<organism evidence="4 5">
    <name type="scientific">Cellulomonas wangleii</name>
    <dbReference type="NCBI Taxonomy" id="2816956"/>
    <lineage>
        <taxon>Bacteria</taxon>
        <taxon>Bacillati</taxon>
        <taxon>Actinomycetota</taxon>
        <taxon>Actinomycetes</taxon>
        <taxon>Micrococcales</taxon>
        <taxon>Cellulomonadaceae</taxon>
        <taxon>Cellulomonas</taxon>
    </lineage>
</organism>
<gene>
    <name evidence="4" type="ORF">KG103_02765</name>
</gene>
<feature type="region of interest" description="Disordered" evidence="3">
    <location>
        <begin position="48"/>
        <end position="69"/>
    </location>
</feature>
<reference evidence="4 5" key="1">
    <citation type="submission" date="2021-05" db="EMBL/GenBank/DDBJ databases">
        <title>Novel species in genus Cellulomonas.</title>
        <authorList>
            <person name="Zhang G."/>
        </authorList>
    </citation>
    <scope>NUCLEOTIDE SEQUENCE [LARGE SCALE GENOMIC DNA]</scope>
    <source>
        <strain evidence="5">zg-ZUI222</strain>
    </source>
</reference>
<comment type="similarity">
    <text evidence="2">Belongs to the flavin-dependent halogenase family. Bacterial tryptophan halogenase subfamily.</text>
</comment>
<keyword evidence="5" id="KW-1185">Reference proteome</keyword>
<dbReference type="PANTHER" id="PTHR43747:SF5">
    <property type="entry name" value="FAD-BINDING DOMAIN-CONTAINING PROTEIN"/>
    <property type="match status" value="1"/>
</dbReference>
<evidence type="ECO:0000256" key="1">
    <source>
        <dbReference type="ARBA" id="ARBA00023002"/>
    </source>
</evidence>
<dbReference type="Pfam" id="PF13450">
    <property type="entry name" value="NAD_binding_8"/>
    <property type="match status" value="1"/>
</dbReference>
<dbReference type="PRINTS" id="PR00420">
    <property type="entry name" value="RNGMNOXGNASE"/>
</dbReference>
<evidence type="ECO:0000313" key="4">
    <source>
        <dbReference type="EMBL" id="QVI62877.1"/>
    </source>
</evidence>
<dbReference type="EMBL" id="CP074405">
    <property type="protein sequence ID" value="QVI62877.1"/>
    <property type="molecule type" value="Genomic_DNA"/>
</dbReference>
<dbReference type="InterPro" id="IPR050816">
    <property type="entry name" value="Flavin-dep_Halogenase_NPB"/>
</dbReference>
<name>A0ABX8DAN5_9CELL</name>
<dbReference type="InterPro" id="IPR036188">
    <property type="entry name" value="FAD/NAD-bd_sf"/>
</dbReference>
<sequence length="494" mass="51441">MGAQGVRDVVVVGASVAGLLAAAALARDGRAVTLLDRDDLTDADRADADRADADPTHAVPAPAPRPGVPQGRQPHMLLHRGLASIDELLPGLSDDLRAAGAVPVDTGRLAWLGTGGWAPPSRQPEVLLASRPLIEHLVRRRVRALPGVRVVGGQRVTGLRRGRPGEPRWWVDAVPAGWSDVPVGPAGAAPGRRARPADLVVDASGRASRLPVWLDAIGVRPGAVEEVDAQVGYATVRVRLPAGRLLAPGVVVLPQPGRGGGLAVPAEGGWWTVSGTGAGAHRPPRDLAGLQEFLTSLPDDSLARVLAAGQVEGDVATHRQTANRRHRYDTVVGWPDGLLVVGDALCAFNPVYGQGMTVAALDALALRRADADGRLDGPGAAARLVRECVRIGELPWQTATGADTALAGLPASRDLVSVLVGRWIGALDEMSTHGDVAAQVALSRIYQLAAGPTSLLHPRLVARWLRTRVRGLGPPVPRPTVLSDDVPEAVGGGR</sequence>
<dbReference type="Gene3D" id="3.50.50.60">
    <property type="entry name" value="FAD/NAD(P)-binding domain"/>
    <property type="match status" value="2"/>
</dbReference>
<keyword evidence="1" id="KW-0560">Oxidoreductase</keyword>
<evidence type="ECO:0000256" key="2">
    <source>
        <dbReference type="ARBA" id="ARBA00038396"/>
    </source>
</evidence>
<proteinExistence type="inferred from homology"/>
<dbReference type="RefSeq" id="WP_207340358.1">
    <property type="nucleotide sequence ID" value="NZ_CP074405.1"/>
</dbReference>
<evidence type="ECO:0000256" key="3">
    <source>
        <dbReference type="SAM" id="MobiDB-lite"/>
    </source>
</evidence>
<dbReference type="Proteomes" id="UP000677804">
    <property type="component" value="Chromosome"/>
</dbReference>